<dbReference type="EMBL" id="CBLX010000018">
    <property type="protein sequence ID" value="CDG40517.1"/>
    <property type="molecule type" value="Genomic_DNA"/>
</dbReference>
<evidence type="ECO:0008006" key="3">
    <source>
        <dbReference type="Google" id="ProtNLM"/>
    </source>
</evidence>
<comment type="caution">
    <text evidence="1">The sequence shown here is derived from an EMBL/GenBank/DDBJ whole genome shotgun (WGS) entry which is preliminary data.</text>
</comment>
<accession>A0A060QLP6</accession>
<dbReference type="Proteomes" id="UP000027583">
    <property type="component" value="Unassembled WGS sequence"/>
</dbReference>
<reference evidence="1 2" key="2">
    <citation type="journal article" date="2014" name="PLoS ONE">
        <title>Evolution of mitochondria reconstructed from the energy metabolism of living bacteria.</title>
        <authorList>
            <person name="Degli Esposti M."/>
            <person name="Chouaia B."/>
            <person name="Comandatore F."/>
            <person name="Crotti E."/>
            <person name="Sassera D."/>
            <person name="Lievens P.M."/>
            <person name="Daffonchio D."/>
            <person name="Bandi C."/>
        </authorList>
    </citation>
    <scope>NUCLEOTIDE SEQUENCE [LARGE SCALE GENOMIC DNA]</scope>
    <source>
        <strain evidence="1 2">SF2.1</strain>
    </source>
</reference>
<protein>
    <recommendedName>
        <fullName evidence="3">Doubled CXXCH motif domain-containing protein</fullName>
    </recommendedName>
</protein>
<reference evidence="1 2" key="1">
    <citation type="journal article" date="2014" name="Genome Biol. Evol.">
        <title>Acetic acid bacteria genomes reveal functional traits for adaptation to life in insect guts.</title>
        <authorList>
            <person name="Chouaia B."/>
            <person name="Gaiarsa S."/>
            <person name="Crotti E."/>
            <person name="Comandatore F."/>
            <person name="Degli Esposti M."/>
            <person name="Ricci I."/>
            <person name="Alma A."/>
            <person name="Favia G."/>
            <person name="Bandi C."/>
            <person name="Daffonchio D."/>
        </authorList>
    </citation>
    <scope>NUCLEOTIDE SEQUENCE [LARGE SCALE GENOMIC DNA]</scope>
    <source>
        <strain evidence="1 2">SF2.1</strain>
    </source>
</reference>
<name>A0A060QLP6_9PROT</name>
<organism evidence="1 2">
    <name type="scientific">Asaia bogorensis</name>
    <dbReference type="NCBI Taxonomy" id="91915"/>
    <lineage>
        <taxon>Bacteria</taxon>
        <taxon>Pseudomonadati</taxon>
        <taxon>Pseudomonadota</taxon>
        <taxon>Alphaproteobacteria</taxon>
        <taxon>Acetobacterales</taxon>
        <taxon>Acetobacteraceae</taxon>
        <taxon>Asaia</taxon>
    </lineage>
</organism>
<sequence>MCLRHRHPFRSSRHDHPVMTAPPCRACHDPHGMAILHDSAGRPACQQ</sequence>
<evidence type="ECO:0000313" key="2">
    <source>
        <dbReference type="Proteomes" id="UP000027583"/>
    </source>
</evidence>
<proteinExistence type="predicted"/>
<gene>
    <name evidence="1" type="ORF">ASAP_2472</name>
</gene>
<evidence type="ECO:0000313" key="1">
    <source>
        <dbReference type="EMBL" id="CDG40517.1"/>
    </source>
</evidence>
<dbReference type="AlphaFoldDB" id="A0A060QLP6"/>